<dbReference type="EMBL" id="CP002455">
    <property type="protein sequence ID" value="ADX66975.1"/>
    <property type="molecule type" value="Genomic_DNA"/>
</dbReference>
<dbReference type="RefSeq" id="WP_013597367.1">
    <property type="nucleotide sequence ID" value="NC_015144.1"/>
</dbReference>
<evidence type="ECO:0000313" key="2">
    <source>
        <dbReference type="Proteomes" id="UP000008641"/>
    </source>
</evidence>
<dbReference type="Proteomes" id="UP000008641">
    <property type="component" value="Chromosome"/>
</dbReference>
<keyword evidence="2" id="KW-1185">Reference proteome</keyword>
<dbReference type="OrthoDB" id="1452571at2"/>
<reference evidence="1 2" key="1">
    <citation type="journal article" date="2011" name="Stand. Genomic Sci.">
        <title>Complete genome sequence of Weeksella virosa type strain (9751).</title>
        <authorList>
            <person name="Lang E."/>
            <person name="Teshima H."/>
            <person name="Lucas S."/>
            <person name="Lapidus A."/>
            <person name="Hammon N."/>
            <person name="Deshpande S."/>
            <person name="Nolan M."/>
            <person name="Cheng J.F."/>
            <person name="Pitluck S."/>
            <person name="Liolios K."/>
            <person name="Pagani I."/>
            <person name="Mikhailova N."/>
            <person name="Ivanova N."/>
            <person name="Mavromatis K."/>
            <person name="Pati A."/>
            <person name="Tapia R."/>
            <person name="Han C."/>
            <person name="Goodwin L."/>
            <person name="Chen A."/>
            <person name="Palaniappan K."/>
            <person name="Land M."/>
            <person name="Hauser L."/>
            <person name="Chang Y.J."/>
            <person name="Jeffries C.D."/>
            <person name="Brambilla E.M."/>
            <person name="Kopitz M."/>
            <person name="Rohde M."/>
            <person name="Goker M."/>
            <person name="Tindall B.J."/>
            <person name="Detter J.C."/>
            <person name="Woyke T."/>
            <person name="Bristow J."/>
            <person name="Eisen J.A."/>
            <person name="Markowitz V."/>
            <person name="Hugenholtz P."/>
            <person name="Klenk H.P."/>
            <person name="Kyrpides N.C."/>
        </authorList>
    </citation>
    <scope>NUCLEOTIDE SEQUENCE [LARGE SCALE GENOMIC DNA]</scope>
    <source>
        <strain evidence="2">ATCC 43766 / DSM 16922 / JCM 21250 / NBRC 16016 / NCTC 11634 / CL345/78</strain>
    </source>
</reference>
<dbReference type="HOGENOM" id="CLU_1517321_0_0_10"/>
<evidence type="ECO:0000313" key="1">
    <source>
        <dbReference type="EMBL" id="ADX66975.1"/>
    </source>
</evidence>
<dbReference type="KEGG" id="wvi:Weevi_0253"/>
<protein>
    <submittedName>
        <fullName evidence="1">Uncharacterized protein</fullName>
    </submittedName>
</protein>
<accession>F0NXR8</accession>
<dbReference type="AlphaFoldDB" id="F0NXR8"/>
<reference evidence="2" key="2">
    <citation type="journal article" date="2011" name="Stand. Genomic Sci.">
        <title>Complete genome sequence of Weeksella virosa type strain (9751T).</title>
        <authorList>
            <person name="Lang E."/>
            <person name="Teshima H."/>
            <person name="Lucas S."/>
            <person name="Lapidus A."/>
            <person name="Hammon N."/>
            <person name="Deshpande S."/>
            <person name="Nolan M."/>
            <person name="Cheng J."/>
            <person name="Pitluck S."/>
            <person name="Liolios K."/>
            <person name="Pagani I."/>
            <person name="Mikhailova N."/>
            <person name="Ivanova N."/>
            <person name="Mavromatis K."/>
            <person name="Pati A."/>
            <person name="Tapia R."/>
            <person name="Han C."/>
            <person name="Goodwin L."/>
            <person name="Chen A."/>
            <person name="Palaniappan K."/>
            <person name="Land M."/>
            <person name="Hauser L."/>
            <person name="Chang Y."/>
            <person name="Jeffries C."/>
            <person name="Brambilla E."/>
            <person name="Kopitz M."/>
            <person name="Rohde M."/>
            <person name="Goker M."/>
            <person name="Tindall B."/>
            <person name="Detter J."/>
            <person name="Woyke T."/>
            <person name="Bristow J."/>
            <person name="Eisen J."/>
            <person name="Markowitz V."/>
            <person name="Hugenholtz P."/>
            <person name="Klenk H."/>
            <person name="Kyrpides N."/>
        </authorList>
    </citation>
    <scope>NUCLEOTIDE SEQUENCE [LARGE SCALE GENOMIC DNA]</scope>
    <source>
        <strain evidence="2">ATCC 43766 / DSM 16922 / JCM 21250 / NBRC 16016 / NCTC 11634 / CL345/78</strain>
    </source>
</reference>
<organism evidence="1 2">
    <name type="scientific">Weeksella virosa (strain ATCC 43766 / DSM 16922 / JCM 21250 / CCUG 30538 / CDC 9751 / IAM 14551 / NBRC 16016 / NCTC 11634 / CL345/78)</name>
    <dbReference type="NCBI Taxonomy" id="865938"/>
    <lineage>
        <taxon>Bacteria</taxon>
        <taxon>Pseudomonadati</taxon>
        <taxon>Bacteroidota</taxon>
        <taxon>Flavobacteriia</taxon>
        <taxon>Flavobacteriales</taxon>
        <taxon>Weeksellaceae</taxon>
        <taxon>Weeksella</taxon>
    </lineage>
</organism>
<proteinExistence type="predicted"/>
<name>F0NXR8_WEEVC</name>
<dbReference type="STRING" id="865938.Weevi_0253"/>
<gene>
    <name evidence="1" type="ordered locus">Weevi_0253</name>
</gene>
<sequence>MKNDIKFKKVFESKMLKDTNGDPLIFYALADASQYHLSRYVAASAQNIYSESGLTKSILAKICSEMTNAINNKKLDEVAVWVNNIKARISYPVDEDASLRMAMIYHFVEGENPDKCENHWTEWKLKQIKNDPEAYSFFLPIGLAYTPIYREYLEEISEASLMERKSMIQMLTPQHQL</sequence>